<dbReference type="Proteomes" id="UP001603857">
    <property type="component" value="Unassembled WGS sequence"/>
</dbReference>
<comment type="caution">
    <text evidence="1">The sequence shown here is derived from an EMBL/GenBank/DDBJ whole genome shotgun (WGS) entry which is preliminary data.</text>
</comment>
<dbReference type="AlphaFoldDB" id="A0ABD1L6Q9"/>
<evidence type="ECO:0000313" key="2">
    <source>
        <dbReference type="Proteomes" id="UP001603857"/>
    </source>
</evidence>
<protein>
    <submittedName>
        <fullName evidence="1">Uncharacterized protein</fullName>
    </submittedName>
</protein>
<evidence type="ECO:0000313" key="1">
    <source>
        <dbReference type="EMBL" id="KAL2319191.1"/>
    </source>
</evidence>
<reference evidence="1 2" key="1">
    <citation type="submission" date="2024-08" db="EMBL/GenBank/DDBJ databases">
        <title>Insights into the chromosomal genome structure of Flemingia macrophylla.</title>
        <authorList>
            <person name="Ding Y."/>
            <person name="Zhao Y."/>
            <person name="Bi W."/>
            <person name="Wu M."/>
            <person name="Zhao G."/>
            <person name="Gong Y."/>
            <person name="Li W."/>
            <person name="Zhang P."/>
        </authorList>
    </citation>
    <scope>NUCLEOTIDE SEQUENCE [LARGE SCALE GENOMIC DNA]</scope>
    <source>
        <strain evidence="1">DYQJB</strain>
        <tissue evidence="1">Leaf</tissue>
    </source>
</reference>
<gene>
    <name evidence="1" type="ORF">Fmac_033067</name>
</gene>
<organism evidence="1 2">
    <name type="scientific">Flemingia macrophylla</name>
    <dbReference type="NCBI Taxonomy" id="520843"/>
    <lineage>
        <taxon>Eukaryota</taxon>
        <taxon>Viridiplantae</taxon>
        <taxon>Streptophyta</taxon>
        <taxon>Embryophyta</taxon>
        <taxon>Tracheophyta</taxon>
        <taxon>Spermatophyta</taxon>
        <taxon>Magnoliopsida</taxon>
        <taxon>eudicotyledons</taxon>
        <taxon>Gunneridae</taxon>
        <taxon>Pentapetalae</taxon>
        <taxon>rosids</taxon>
        <taxon>fabids</taxon>
        <taxon>Fabales</taxon>
        <taxon>Fabaceae</taxon>
        <taxon>Papilionoideae</taxon>
        <taxon>50 kb inversion clade</taxon>
        <taxon>NPAAA clade</taxon>
        <taxon>indigoferoid/millettioid clade</taxon>
        <taxon>Phaseoleae</taxon>
        <taxon>Flemingia</taxon>
    </lineage>
</organism>
<accession>A0ABD1L6Q9</accession>
<sequence>MAMKVINMKFTQKAVNKAIKGTMIKERNLRNELFIQSLTVGDALWQSPHSTNFSLSLKNSTRGTSDAFA</sequence>
<name>A0ABD1L6Q9_9FABA</name>
<dbReference type="EMBL" id="JBGMDY010000011">
    <property type="protein sequence ID" value="KAL2319191.1"/>
    <property type="molecule type" value="Genomic_DNA"/>
</dbReference>
<proteinExistence type="predicted"/>
<keyword evidence="2" id="KW-1185">Reference proteome</keyword>